<name>A0A543AC70_9ACTN</name>
<dbReference type="RefSeq" id="WP_141781980.1">
    <property type="nucleotide sequence ID" value="NZ_VFOV01000001.1"/>
</dbReference>
<gene>
    <name evidence="1" type="ORF">FB381_4120</name>
</gene>
<sequence>MTDNEEPFVASEAKRRANANWPQTNWASPLLKGAWVRIRNEGSVRDGRVLGSRKLEGEDAMIPVAIISGAGLHALRAAEGIRRLSDPDDSTKEYVPMILWPIDDNEEIPPPGRGAAEWWVRAAWKREHL</sequence>
<keyword evidence="2" id="KW-1185">Reference proteome</keyword>
<dbReference type="Proteomes" id="UP000320209">
    <property type="component" value="Unassembled WGS sequence"/>
</dbReference>
<comment type="caution">
    <text evidence="1">The sequence shown here is derived from an EMBL/GenBank/DDBJ whole genome shotgun (WGS) entry which is preliminary data.</text>
</comment>
<dbReference type="AlphaFoldDB" id="A0A543AC70"/>
<accession>A0A543AC70</accession>
<protein>
    <submittedName>
        <fullName evidence="1">Uncharacterized protein</fullName>
    </submittedName>
</protein>
<dbReference type="OrthoDB" id="4543339at2"/>
<proteinExistence type="predicted"/>
<reference evidence="1 2" key="1">
    <citation type="submission" date="2019-06" db="EMBL/GenBank/DDBJ databases">
        <title>Sequencing the genomes of 1000 actinobacteria strains.</title>
        <authorList>
            <person name="Klenk H.-P."/>
        </authorList>
    </citation>
    <scope>NUCLEOTIDE SEQUENCE [LARGE SCALE GENOMIC DNA]</scope>
    <source>
        <strain evidence="1 2">DSM 25218</strain>
    </source>
</reference>
<evidence type="ECO:0000313" key="2">
    <source>
        <dbReference type="Proteomes" id="UP000320209"/>
    </source>
</evidence>
<organism evidence="1 2">
    <name type="scientific">Nocardioides albertanoniae</name>
    <dbReference type="NCBI Taxonomy" id="1175486"/>
    <lineage>
        <taxon>Bacteria</taxon>
        <taxon>Bacillati</taxon>
        <taxon>Actinomycetota</taxon>
        <taxon>Actinomycetes</taxon>
        <taxon>Propionibacteriales</taxon>
        <taxon>Nocardioidaceae</taxon>
        <taxon>Nocardioides</taxon>
    </lineage>
</organism>
<evidence type="ECO:0000313" key="1">
    <source>
        <dbReference type="EMBL" id="TQL70191.1"/>
    </source>
</evidence>
<dbReference type="EMBL" id="VFOV01000001">
    <property type="protein sequence ID" value="TQL70191.1"/>
    <property type="molecule type" value="Genomic_DNA"/>
</dbReference>